<feature type="domain" description="OmpR/PhoB-type" evidence="3">
    <location>
        <begin position="21"/>
        <end position="89"/>
    </location>
</feature>
<dbReference type="GO" id="GO:0003677">
    <property type="term" value="F:DNA binding"/>
    <property type="evidence" value="ECO:0007669"/>
    <property type="project" value="UniProtKB-KW"/>
</dbReference>
<protein>
    <recommendedName>
        <fullName evidence="3">OmpR/PhoB-type domain-containing protein</fullName>
    </recommendedName>
</protein>
<keyword evidence="2" id="KW-0812">Transmembrane</keyword>
<dbReference type="Proteomes" id="UP000046067">
    <property type="component" value="Unassembled WGS sequence"/>
</dbReference>
<accession>A0A655X6C3</accession>
<evidence type="ECO:0000259" key="3">
    <source>
        <dbReference type="SMART" id="SM00862"/>
    </source>
</evidence>
<dbReference type="GO" id="GO:0000160">
    <property type="term" value="P:phosphorelay signal transduction system"/>
    <property type="evidence" value="ECO:0007669"/>
    <property type="project" value="InterPro"/>
</dbReference>
<dbReference type="InterPro" id="IPR016032">
    <property type="entry name" value="Sig_transdc_resp-reg_C-effctor"/>
</dbReference>
<dbReference type="AlphaFoldDB" id="A0A655X6C3"/>
<dbReference type="GO" id="GO:0006355">
    <property type="term" value="P:regulation of DNA-templated transcription"/>
    <property type="evidence" value="ECO:0007669"/>
    <property type="project" value="InterPro"/>
</dbReference>
<dbReference type="SMART" id="SM00862">
    <property type="entry name" value="Trans_reg_C"/>
    <property type="match status" value="1"/>
</dbReference>
<dbReference type="Gene3D" id="1.10.10.10">
    <property type="entry name" value="Winged helix-like DNA-binding domain superfamily/Winged helix DNA-binding domain"/>
    <property type="match status" value="1"/>
</dbReference>
<evidence type="ECO:0000313" key="4">
    <source>
        <dbReference type="EMBL" id="CSC04947.1"/>
    </source>
</evidence>
<reference evidence="4 5" key="1">
    <citation type="submission" date="2015-07" db="EMBL/GenBank/DDBJ databases">
        <authorList>
            <consortium name="Pathogen Informatics"/>
        </authorList>
    </citation>
    <scope>NUCLEOTIDE SEQUENCE [LARGE SCALE GENOMIC DNA]</scope>
    <source>
        <strain evidence="4 5">A325</strain>
    </source>
</reference>
<feature type="transmembrane region" description="Helical" evidence="2">
    <location>
        <begin position="174"/>
        <end position="193"/>
    </location>
</feature>
<proteinExistence type="predicted"/>
<sequence length="249" mass="28517">MHDKTYYLDRDINLLLDEKGGELKKLSEAEANLLAEFVNQAGKCLSRDYLVSVGWPNTIVVENSLNMAVRKFRTLGINIETIPRKGYALVDTNIQLAKRSDVQRLNPLLNFLPEESLVQLEAEDAVSAIENKNNTKEILDEQVFTPLLNGDEQPSSKYKQIEIKQKPSNCFARLKNLLLYCYLIFLIFAFFTLESSKPEIFCFKEGGVEVCTTYDLFDQSLMNNLAPGSYLYGKTFNGEEKREFIRIEK</sequence>
<organism evidence="4 5">
    <name type="scientific">Vibrio cholerae</name>
    <dbReference type="NCBI Taxonomy" id="666"/>
    <lineage>
        <taxon>Bacteria</taxon>
        <taxon>Pseudomonadati</taxon>
        <taxon>Pseudomonadota</taxon>
        <taxon>Gammaproteobacteria</taxon>
        <taxon>Vibrionales</taxon>
        <taxon>Vibrionaceae</taxon>
        <taxon>Vibrio</taxon>
    </lineage>
</organism>
<name>A0A655X6C3_VIBCL</name>
<gene>
    <name evidence="4" type="ORF">ERS013201_01659</name>
</gene>
<evidence type="ECO:0000313" key="5">
    <source>
        <dbReference type="Proteomes" id="UP000046067"/>
    </source>
</evidence>
<keyword evidence="2" id="KW-1133">Transmembrane helix</keyword>
<dbReference type="InterPro" id="IPR001867">
    <property type="entry name" value="OmpR/PhoB-type_DNA-bd"/>
</dbReference>
<dbReference type="SUPFAM" id="SSF46894">
    <property type="entry name" value="C-terminal effector domain of the bipartite response regulators"/>
    <property type="match status" value="1"/>
</dbReference>
<evidence type="ECO:0000256" key="2">
    <source>
        <dbReference type="SAM" id="Phobius"/>
    </source>
</evidence>
<evidence type="ECO:0000256" key="1">
    <source>
        <dbReference type="ARBA" id="ARBA00023125"/>
    </source>
</evidence>
<keyword evidence="1" id="KW-0238">DNA-binding</keyword>
<keyword evidence="2" id="KW-0472">Membrane</keyword>
<dbReference type="EMBL" id="CWQJ01000008">
    <property type="protein sequence ID" value="CSC04947.1"/>
    <property type="molecule type" value="Genomic_DNA"/>
</dbReference>
<dbReference type="InterPro" id="IPR036388">
    <property type="entry name" value="WH-like_DNA-bd_sf"/>
</dbReference>